<evidence type="ECO:0000313" key="4">
    <source>
        <dbReference type="Proteomes" id="UP000563601"/>
    </source>
</evidence>
<protein>
    <submittedName>
        <fullName evidence="1">Type VI secretion system protein ImpM</fullName>
    </submittedName>
    <submittedName>
        <fullName evidence="2">Type VI secretion system-associated protein TagF</fullName>
    </submittedName>
</protein>
<dbReference type="RefSeq" id="WP_161857184.1">
    <property type="nucleotide sequence ID" value="NZ_CP047491.1"/>
</dbReference>
<name>A0A6P1T8H5_9GAMM</name>
<accession>A0A6P1T8H5</accession>
<dbReference type="Proteomes" id="UP000563601">
    <property type="component" value="Unassembled WGS sequence"/>
</dbReference>
<dbReference type="InterPro" id="IPR017748">
    <property type="entry name" value="TagF"/>
</dbReference>
<dbReference type="PIRSF" id="PIRSF029287">
    <property type="entry name" value="UCP029287"/>
    <property type="match status" value="1"/>
</dbReference>
<dbReference type="EMBL" id="CP047491">
    <property type="protein sequence ID" value="QHQ37846.1"/>
    <property type="molecule type" value="Genomic_DNA"/>
</dbReference>
<keyword evidence="3" id="KW-1185">Reference proteome</keyword>
<dbReference type="NCBIfam" id="TIGR03373">
    <property type="entry name" value="VI_minor_4"/>
    <property type="match status" value="1"/>
</dbReference>
<dbReference type="AlphaFoldDB" id="A0A6P1T8H5"/>
<organism evidence="1 4">
    <name type="scientific">Microbulbifer hydrolyticus</name>
    <dbReference type="NCBI Taxonomy" id="48074"/>
    <lineage>
        <taxon>Bacteria</taxon>
        <taxon>Pseudomonadati</taxon>
        <taxon>Pseudomonadota</taxon>
        <taxon>Gammaproteobacteria</taxon>
        <taxon>Cellvibrionales</taxon>
        <taxon>Microbulbiferaceae</taxon>
        <taxon>Microbulbifer</taxon>
    </lineage>
</organism>
<dbReference type="EMBL" id="JACHHR010000002">
    <property type="protein sequence ID" value="MBB5211399.1"/>
    <property type="molecule type" value="Genomic_DNA"/>
</dbReference>
<dbReference type="Gene3D" id="3.40.1730.10">
    <property type="entry name" value="pa0076 domain"/>
    <property type="match status" value="1"/>
</dbReference>
<reference evidence="2 3" key="1">
    <citation type="submission" date="2020-01" db="EMBL/GenBank/DDBJ databases">
        <title>The possibility of degradation of plastic by Microbulbifer hydrolyticus IRE-31.</title>
        <authorList>
            <person name="Liu L."/>
        </authorList>
    </citation>
    <scope>NUCLEOTIDE SEQUENCE [LARGE SCALE GENOMIC DNA]</scope>
    <source>
        <strain evidence="2 3">IRE-31</strain>
    </source>
</reference>
<gene>
    <name evidence="2" type="primary">tagF</name>
    <name evidence="2" type="ORF">GTQ55_01775</name>
    <name evidence="1" type="ORF">HNQ53_001617</name>
</gene>
<dbReference type="Pfam" id="PF09867">
    <property type="entry name" value="TagF_N"/>
    <property type="match status" value="1"/>
</dbReference>
<evidence type="ECO:0000313" key="2">
    <source>
        <dbReference type="EMBL" id="QHQ37846.1"/>
    </source>
</evidence>
<dbReference type="OrthoDB" id="9801841at2"/>
<dbReference type="Proteomes" id="UP000464675">
    <property type="component" value="Chromosome"/>
</dbReference>
<evidence type="ECO:0000313" key="3">
    <source>
        <dbReference type="Proteomes" id="UP000464675"/>
    </source>
</evidence>
<dbReference type="InterPro" id="IPR038225">
    <property type="entry name" value="TagF_sf"/>
</dbReference>
<reference evidence="1 4" key="2">
    <citation type="submission" date="2020-08" db="EMBL/GenBank/DDBJ databases">
        <title>Genomic Encyclopedia of Type Strains, Phase IV (KMG-IV): sequencing the most valuable type-strain genomes for metagenomic binning, comparative biology and taxonomic classification.</title>
        <authorList>
            <person name="Goeker M."/>
        </authorList>
    </citation>
    <scope>NUCLEOTIDE SEQUENCE [LARGE SCALE GENOMIC DNA]</scope>
    <source>
        <strain evidence="1 4">DSM 11525</strain>
    </source>
</reference>
<proteinExistence type="predicted"/>
<evidence type="ECO:0000313" key="1">
    <source>
        <dbReference type="EMBL" id="MBB5211399.1"/>
    </source>
</evidence>
<sequence>MNMTVCGIYGKLPAHGDFVQRSLPGSFVSIWDAWLQQAVYGAQEALGSSWLDYYMTSPIWRFAFSPGVIDAHLWSGILVPSVDSVGRYFPLTLVASRPANENPFSIMNDDEAWYQALSDLAIEALQRNLMVDDVLEKFPAFGGPSPVVTCNADCSEMITLEGGISPAHSYPGLLKVLAQNEMSSFSLWWCAGSPQLMPTTMLCPGLVDPDKYRSMLGAQKYTQ</sequence>